<sequence>MDKHQNKISIKINGKERTVPERNNEHFQLHQADEEIAAAREEEENFTWVLPDESIQNEKMQKDERPIIPIEDLRDAISSNRKGIRPTRIKGNQIFTLKQIVMTTILAVFIGVGFGIMILMVVKDTNQKPVNTTTSSVSANEKSKPEDKSDAKAGKTSAFQLEPLSIGVIQGGRFSTADAADVIVNELKAAGYAAIEIEQDGFFYVLIGAGLVKEDLAGLKSKYTDPDTGYFAKEFVINGGSYKTVPVADSNLISHSIEVFQELLSISSQAFNTGAISEEQSKQLEGLDGKLKSIKLEGVNEKLSNFVNSLSNSQEYLHTYKKSDNDKALWQSQQSLLDAYKNYGQWVGQLK</sequence>
<keyword evidence="2" id="KW-1133">Transmembrane helix</keyword>
<evidence type="ECO:0000256" key="1">
    <source>
        <dbReference type="SAM" id="MobiDB-lite"/>
    </source>
</evidence>
<dbReference type="EMBL" id="JAKTTI010000024">
    <property type="protein sequence ID" value="MCH1626579.1"/>
    <property type="molecule type" value="Genomic_DNA"/>
</dbReference>
<name>A0AAW5E4V0_9BACI</name>
<feature type="transmembrane region" description="Helical" evidence="2">
    <location>
        <begin position="100"/>
        <end position="122"/>
    </location>
</feature>
<accession>A0AAW5E4V0</accession>
<dbReference type="GO" id="GO:0042834">
    <property type="term" value="F:peptidoglycan binding"/>
    <property type="evidence" value="ECO:0007669"/>
    <property type="project" value="InterPro"/>
</dbReference>
<dbReference type="RefSeq" id="WP_240256495.1">
    <property type="nucleotide sequence ID" value="NZ_JAKTTI010000024.1"/>
</dbReference>
<evidence type="ECO:0008006" key="5">
    <source>
        <dbReference type="Google" id="ProtNLM"/>
    </source>
</evidence>
<evidence type="ECO:0000313" key="3">
    <source>
        <dbReference type="EMBL" id="MCH1626579.1"/>
    </source>
</evidence>
<feature type="compositionally biased region" description="Basic and acidic residues" evidence="1">
    <location>
        <begin position="141"/>
        <end position="153"/>
    </location>
</feature>
<dbReference type="AlphaFoldDB" id="A0AAW5E4V0"/>
<keyword evidence="2" id="KW-0472">Membrane</keyword>
<keyword evidence="4" id="KW-1185">Reference proteome</keyword>
<organism evidence="3 4">
    <name type="scientific">Fredinandcohnia quinoae</name>
    <dbReference type="NCBI Taxonomy" id="2918902"/>
    <lineage>
        <taxon>Bacteria</taxon>
        <taxon>Bacillati</taxon>
        <taxon>Bacillota</taxon>
        <taxon>Bacilli</taxon>
        <taxon>Bacillales</taxon>
        <taxon>Bacillaceae</taxon>
        <taxon>Fredinandcohnia</taxon>
    </lineage>
</organism>
<dbReference type="SUPFAM" id="SSF110997">
    <property type="entry name" value="Sporulation related repeat"/>
    <property type="match status" value="1"/>
</dbReference>
<dbReference type="Proteomes" id="UP001431131">
    <property type="component" value="Unassembled WGS sequence"/>
</dbReference>
<feature type="compositionally biased region" description="Polar residues" evidence="1">
    <location>
        <begin position="130"/>
        <end position="140"/>
    </location>
</feature>
<keyword evidence="2" id="KW-0812">Transmembrane</keyword>
<feature type="region of interest" description="Disordered" evidence="1">
    <location>
        <begin position="130"/>
        <end position="154"/>
    </location>
</feature>
<gene>
    <name evidence="3" type="ORF">MJG50_14670</name>
</gene>
<comment type="caution">
    <text evidence="3">The sequence shown here is derived from an EMBL/GenBank/DDBJ whole genome shotgun (WGS) entry which is preliminary data.</text>
</comment>
<evidence type="ECO:0000256" key="2">
    <source>
        <dbReference type="SAM" id="Phobius"/>
    </source>
</evidence>
<proteinExistence type="predicted"/>
<reference evidence="3" key="1">
    <citation type="submission" date="2022-02" db="EMBL/GenBank/DDBJ databases">
        <title>Fredinandcohnia quinoae sp. nov. isolated from Chenopodium quinoa seeds.</title>
        <authorList>
            <person name="Saati-Santamaria Z."/>
            <person name="Flores-Felix J.D."/>
            <person name="Igual J.M."/>
            <person name="Velazquez E."/>
            <person name="Garcia-Fraile P."/>
            <person name="Martinez-Molina E."/>
        </authorList>
    </citation>
    <scope>NUCLEOTIDE SEQUENCE</scope>
    <source>
        <strain evidence="3">SECRCQ15</strain>
    </source>
</reference>
<dbReference type="InterPro" id="IPR036680">
    <property type="entry name" value="SPOR-like_sf"/>
</dbReference>
<evidence type="ECO:0000313" key="4">
    <source>
        <dbReference type="Proteomes" id="UP001431131"/>
    </source>
</evidence>
<protein>
    <recommendedName>
        <fullName evidence="5">SPOR domain-containing protein</fullName>
    </recommendedName>
</protein>